<comment type="caution">
    <text evidence="2">The sequence shown here is derived from an EMBL/GenBank/DDBJ whole genome shotgun (WGS) entry which is preliminary data.</text>
</comment>
<dbReference type="PANTHER" id="PTHR31669:SF251">
    <property type="entry name" value="PROTEIN FAR1-RELATED SEQUENCE"/>
    <property type="match status" value="1"/>
</dbReference>
<evidence type="ECO:0000313" key="3">
    <source>
        <dbReference type="Proteomes" id="UP000257109"/>
    </source>
</evidence>
<accession>A0A371EU98</accession>
<dbReference type="EMBL" id="QJKJ01012056">
    <property type="protein sequence ID" value="RDX69566.1"/>
    <property type="molecule type" value="Genomic_DNA"/>
</dbReference>
<comment type="similarity">
    <text evidence="1">Belongs to the FHY3/FAR1 family.</text>
</comment>
<evidence type="ECO:0000313" key="2">
    <source>
        <dbReference type="EMBL" id="RDX69566.1"/>
    </source>
</evidence>
<keyword evidence="1" id="KW-0479">Metal-binding</keyword>
<keyword evidence="1" id="KW-0862">Zinc</keyword>
<dbReference type="GO" id="GO:0005634">
    <property type="term" value="C:nucleus"/>
    <property type="evidence" value="ECO:0007669"/>
    <property type="project" value="UniProtKB-SubCell"/>
</dbReference>
<name>A0A371EU98_MUCPR</name>
<sequence>MSKAISLVILETFHGICTWHIRENALGHVNHFYQKSLQFCSNFEECIDLHENEGEFLNNGMLYLLSMIRALEVLDVMNIKLISQHYILRRWRIDARLGKFNKIINNMLPKKSTDEELFGMCHVFISIANYKIDKIVNIIDFGNAKGIKKEDSLHKCKKWPKSWVEN</sequence>
<dbReference type="InterPro" id="IPR031052">
    <property type="entry name" value="FHY3/FAR1"/>
</dbReference>
<comment type="subcellular location">
    <subcellularLocation>
        <location evidence="1">Nucleus</location>
    </subcellularLocation>
</comment>
<gene>
    <name evidence="2" type="ORF">CR513_51308</name>
</gene>
<keyword evidence="1" id="KW-0863">Zinc-finger</keyword>
<keyword evidence="3" id="KW-1185">Reference proteome</keyword>
<proteinExistence type="inferred from homology"/>
<keyword evidence="1" id="KW-0539">Nucleus</keyword>
<dbReference type="GO" id="GO:0006355">
    <property type="term" value="P:regulation of DNA-templated transcription"/>
    <property type="evidence" value="ECO:0007669"/>
    <property type="project" value="UniProtKB-UniRule"/>
</dbReference>
<dbReference type="GO" id="GO:0008270">
    <property type="term" value="F:zinc ion binding"/>
    <property type="evidence" value="ECO:0007669"/>
    <property type="project" value="UniProtKB-UniRule"/>
</dbReference>
<reference evidence="2" key="1">
    <citation type="submission" date="2018-05" db="EMBL/GenBank/DDBJ databases">
        <title>Draft genome of Mucuna pruriens seed.</title>
        <authorList>
            <person name="Nnadi N.E."/>
            <person name="Vos R."/>
            <person name="Hasami M.H."/>
            <person name="Devisetty U.K."/>
            <person name="Aguiy J.C."/>
        </authorList>
    </citation>
    <scope>NUCLEOTIDE SEQUENCE [LARGE SCALE GENOMIC DNA]</scope>
    <source>
        <strain evidence="2">JCA_2017</strain>
    </source>
</reference>
<comment type="function">
    <text evidence="1">Putative transcription activator involved in regulating light control of development.</text>
</comment>
<evidence type="ECO:0000256" key="1">
    <source>
        <dbReference type="RuleBase" id="RU367018"/>
    </source>
</evidence>
<protein>
    <recommendedName>
        <fullName evidence="1">Protein FAR1-RELATED SEQUENCE</fullName>
    </recommendedName>
</protein>
<dbReference type="AlphaFoldDB" id="A0A371EU98"/>
<feature type="non-terminal residue" evidence="2">
    <location>
        <position position="1"/>
    </location>
</feature>
<organism evidence="2 3">
    <name type="scientific">Mucuna pruriens</name>
    <name type="common">Velvet bean</name>
    <name type="synonym">Dolichos pruriens</name>
    <dbReference type="NCBI Taxonomy" id="157652"/>
    <lineage>
        <taxon>Eukaryota</taxon>
        <taxon>Viridiplantae</taxon>
        <taxon>Streptophyta</taxon>
        <taxon>Embryophyta</taxon>
        <taxon>Tracheophyta</taxon>
        <taxon>Spermatophyta</taxon>
        <taxon>Magnoliopsida</taxon>
        <taxon>eudicotyledons</taxon>
        <taxon>Gunneridae</taxon>
        <taxon>Pentapetalae</taxon>
        <taxon>rosids</taxon>
        <taxon>fabids</taxon>
        <taxon>Fabales</taxon>
        <taxon>Fabaceae</taxon>
        <taxon>Papilionoideae</taxon>
        <taxon>50 kb inversion clade</taxon>
        <taxon>NPAAA clade</taxon>
        <taxon>indigoferoid/millettioid clade</taxon>
        <taxon>Phaseoleae</taxon>
        <taxon>Mucuna</taxon>
    </lineage>
</organism>
<dbReference type="PANTHER" id="PTHR31669">
    <property type="entry name" value="PROTEIN FAR1-RELATED SEQUENCE 10-RELATED"/>
    <property type="match status" value="1"/>
</dbReference>
<dbReference type="OrthoDB" id="2402896at2759"/>
<dbReference type="Proteomes" id="UP000257109">
    <property type="component" value="Unassembled WGS sequence"/>
</dbReference>